<evidence type="ECO:0000313" key="3">
    <source>
        <dbReference type="EMBL" id="MCE5171247.1"/>
    </source>
</evidence>
<accession>A0ABS8YLS1</accession>
<name>A0ABS8YLS1_9BACL</name>
<evidence type="ECO:0000259" key="1">
    <source>
        <dbReference type="Pfam" id="PF04293"/>
    </source>
</evidence>
<dbReference type="PANTHER" id="PTHR30029">
    <property type="entry name" value="STAGE V SPORULATION PROTEIN R"/>
    <property type="match status" value="1"/>
</dbReference>
<proteinExistence type="predicted"/>
<evidence type="ECO:0000313" key="4">
    <source>
        <dbReference type="Proteomes" id="UP001199916"/>
    </source>
</evidence>
<dbReference type="RefSeq" id="WP_233697781.1">
    <property type="nucleotide sequence ID" value="NZ_JAJNBZ010000016.1"/>
</dbReference>
<sequence length="486" mass="57735">MTSDDNRDLEYAIAEITEIAEGFGLDFYPMRYEICPADIIYTFGAYGMPTRFSHWSFGKTFHRMKMQYDFGLSKIYELVINSNPCYAFLLEGNSLIQNKLIVAHVLAHCDFFKNNARFSTSNRNMVESMSATAERVTEYEMEYGTHAVESFIDAVLGIQEHIDPQVVRPQKLDKQRYMELKMREQREQEGQPTKAQGDYDDLWALDEMKIALKSGMAALQELPDRRFPPEPEKDIVWFIQEFSPVLEDWQRDIMSMLRDEMLYFWPQLETKIMNEGWASYWHQRIVRELDLTTDETFEYAKLNSSVVQPSRHSLNPYYLGVKMFEDIEKRWDQPSREERERYGRQPGQGRAKMFEVRELDSDLSFIRNYLTKELTDELDLYIFEKKGPEWKITDKWWENIRDQLVYSRVNGGFPYLVVQDGDYQRNGELYLNHQYEGVELDLKYLERTLPYVYTLWGKPVHLETKVEEKTVMFTYDGKKVSRKFVG</sequence>
<feature type="domain" description="SpoVR protein-like N-terminal" evidence="1">
    <location>
        <begin position="6"/>
        <end position="411"/>
    </location>
</feature>
<gene>
    <name evidence="3" type="ORF">LQV63_18265</name>
</gene>
<dbReference type="InterPro" id="IPR007390">
    <property type="entry name" value="Spore_V_R"/>
</dbReference>
<comment type="caution">
    <text evidence="3">The sequence shown here is derived from an EMBL/GenBank/DDBJ whole genome shotgun (WGS) entry which is preliminary data.</text>
</comment>
<organism evidence="3 4">
    <name type="scientific">Paenibacillus profundus</name>
    <dbReference type="NCBI Taxonomy" id="1173085"/>
    <lineage>
        <taxon>Bacteria</taxon>
        <taxon>Bacillati</taxon>
        <taxon>Bacillota</taxon>
        <taxon>Bacilli</taxon>
        <taxon>Bacillales</taxon>
        <taxon>Paenibacillaceae</taxon>
        <taxon>Paenibacillus</taxon>
    </lineage>
</organism>
<reference evidence="3 4" key="1">
    <citation type="submission" date="2021-11" db="EMBL/GenBank/DDBJ databases">
        <title>Draft genome sequence of Paenibacillus profundus YoMME, a new Gram-positive bacteria with exoelectrogenic properties.</title>
        <authorList>
            <person name="Hubenova Y."/>
            <person name="Hubenova E."/>
            <person name="Manasiev Y."/>
            <person name="Peykov S."/>
            <person name="Mitov M."/>
        </authorList>
    </citation>
    <scope>NUCLEOTIDE SEQUENCE [LARGE SCALE GENOMIC DNA]</scope>
    <source>
        <strain evidence="3 4">YoMME</strain>
    </source>
</reference>
<dbReference type="InterPro" id="IPR056174">
    <property type="entry name" value="SpoVR_N"/>
</dbReference>
<dbReference type="Pfam" id="PF24755">
    <property type="entry name" value="SpoVR_C"/>
    <property type="match status" value="1"/>
</dbReference>
<dbReference type="EMBL" id="JAJNBZ010000016">
    <property type="protein sequence ID" value="MCE5171247.1"/>
    <property type="molecule type" value="Genomic_DNA"/>
</dbReference>
<evidence type="ECO:0000259" key="2">
    <source>
        <dbReference type="Pfam" id="PF24755"/>
    </source>
</evidence>
<keyword evidence="4" id="KW-1185">Reference proteome</keyword>
<feature type="domain" description="SpoVR-like C-terminal" evidence="2">
    <location>
        <begin position="414"/>
        <end position="465"/>
    </location>
</feature>
<dbReference type="InterPro" id="IPR057008">
    <property type="entry name" value="SpoVR-like_C"/>
</dbReference>
<dbReference type="PANTHER" id="PTHR30029:SF2">
    <property type="entry name" value="STAGE V SPORULATION PROTEIN R"/>
    <property type="match status" value="1"/>
</dbReference>
<dbReference type="Pfam" id="PF04293">
    <property type="entry name" value="SpoVR"/>
    <property type="match status" value="1"/>
</dbReference>
<dbReference type="Proteomes" id="UP001199916">
    <property type="component" value="Unassembled WGS sequence"/>
</dbReference>
<protein>
    <submittedName>
        <fullName evidence="3">SpoVR family protein</fullName>
    </submittedName>
</protein>